<feature type="compositionally biased region" description="Low complexity" evidence="1">
    <location>
        <begin position="1"/>
        <end position="37"/>
    </location>
</feature>
<feature type="transmembrane region" description="Helical" evidence="2">
    <location>
        <begin position="156"/>
        <end position="173"/>
    </location>
</feature>
<gene>
    <name evidence="3" type="ORF">C8F04DRAFT_1294875</name>
</gene>
<dbReference type="AlphaFoldDB" id="A0AAD6WTY5"/>
<sequence length="184" mass="19269">MSAPSSKCRSSTRSSAQAGVSSSSPASNSTPAAKSTPVSSSGMTTLKIAPSPIQTPSSKPATTTALTGCRLGDQSRPARLYVDPPASGGNQTSPAKVDDSACLCANKGSVFVSDTSNRTAFDFVAMVISTSYLWKFSNSSRASFTRLTRMMLEDGIMYLIVLSGINIINLVFFQSRDTMLQSAA</sequence>
<feature type="compositionally biased region" description="Polar residues" evidence="1">
    <location>
        <begin position="52"/>
        <end position="66"/>
    </location>
</feature>
<feature type="region of interest" description="Disordered" evidence="1">
    <location>
        <begin position="1"/>
        <end position="96"/>
    </location>
</feature>
<keyword evidence="2" id="KW-1133">Transmembrane helix</keyword>
<dbReference type="Proteomes" id="UP001218188">
    <property type="component" value="Unassembled WGS sequence"/>
</dbReference>
<evidence type="ECO:0000256" key="2">
    <source>
        <dbReference type="SAM" id="Phobius"/>
    </source>
</evidence>
<reference evidence="3" key="1">
    <citation type="submission" date="2023-03" db="EMBL/GenBank/DDBJ databases">
        <title>Massive genome expansion in bonnet fungi (Mycena s.s.) driven by repeated elements and novel gene families across ecological guilds.</title>
        <authorList>
            <consortium name="Lawrence Berkeley National Laboratory"/>
            <person name="Harder C.B."/>
            <person name="Miyauchi S."/>
            <person name="Viragh M."/>
            <person name="Kuo A."/>
            <person name="Thoen E."/>
            <person name="Andreopoulos B."/>
            <person name="Lu D."/>
            <person name="Skrede I."/>
            <person name="Drula E."/>
            <person name="Henrissat B."/>
            <person name="Morin E."/>
            <person name="Kohler A."/>
            <person name="Barry K."/>
            <person name="LaButti K."/>
            <person name="Morin E."/>
            <person name="Salamov A."/>
            <person name="Lipzen A."/>
            <person name="Mereny Z."/>
            <person name="Hegedus B."/>
            <person name="Baldrian P."/>
            <person name="Stursova M."/>
            <person name="Weitz H."/>
            <person name="Taylor A."/>
            <person name="Grigoriev I.V."/>
            <person name="Nagy L.G."/>
            <person name="Martin F."/>
            <person name="Kauserud H."/>
        </authorList>
    </citation>
    <scope>NUCLEOTIDE SEQUENCE</scope>
    <source>
        <strain evidence="3">CBHHK200</strain>
    </source>
</reference>
<name>A0AAD6WTY5_9AGAR</name>
<protein>
    <submittedName>
        <fullName evidence="3">Uncharacterized protein</fullName>
    </submittedName>
</protein>
<evidence type="ECO:0000313" key="4">
    <source>
        <dbReference type="Proteomes" id="UP001218188"/>
    </source>
</evidence>
<evidence type="ECO:0000256" key="1">
    <source>
        <dbReference type="SAM" id="MobiDB-lite"/>
    </source>
</evidence>
<comment type="caution">
    <text evidence="3">The sequence shown here is derived from an EMBL/GenBank/DDBJ whole genome shotgun (WGS) entry which is preliminary data.</text>
</comment>
<keyword evidence="4" id="KW-1185">Reference proteome</keyword>
<dbReference type="EMBL" id="JARJCM010000129">
    <property type="protein sequence ID" value="KAJ7027068.1"/>
    <property type="molecule type" value="Genomic_DNA"/>
</dbReference>
<proteinExistence type="predicted"/>
<keyword evidence="2" id="KW-0472">Membrane</keyword>
<evidence type="ECO:0000313" key="3">
    <source>
        <dbReference type="EMBL" id="KAJ7027068.1"/>
    </source>
</evidence>
<accession>A0AAD6WTY5</accession>
<organism evidence="3 4">
    <name type="scientific">Mycena alexandri</name>
    <dbReference type="NCBI Taxonomy" id="1745969"/>
    <lineage>
        <taxon>Eukaryota</taxon>
        <taxon>Fungi</taxon>
        <taxon>Dikarya</taxon>
        <taxon>Basidiomycota</taxon>
        <taxon>Agaricomycotina</taxon>
        <taxon>Agaricomycetes</taxon>
        <taxon>Agaricomycetidae</taxon>
        <taxon>Agaricales</taxon>
        <taxon>Marasmiineae</taxon>
        <taxon>Mycenaceae</taxon>
        <taxon>Mycena</taxon>
    </lineage>
</organism>
<keyword evidence="2" id="KW-0812">Transmembrane</keyword>